<feature type="region of interest" description="Disordered" evidence="1">
    <location>
        <begin position="1"/>
        <end position="29"/>
    </location>
</feature>
<accession>A0A5N6LE15</accession>
<dbReference type="EMBL" id="SZYD01001410">
    <property type="protein sequence ID" value="KAD0767437.1"/>
    <property type="molecule type" value="Genomic_DNA"/>
</dbReference>
<evidence type="ECO:0000313" key="3">
    <source>
        <dbReference type="Proteomes" id="UP000326396"/>
    </source>
</evidence>
<sequence>MSSESADQLTDGDGGGKKNQKKRTGYGRKAKRVVLSRIKPVKNNRASIAGGCCVCVKRISTLDSCTESPTSDPNSSEFTFDSLRSLIESKVGWLVMGVDAVEGLEVEGGVEEGGLRAGVGEGVVGKNVFNKMYMPRCIDTIGSGIKEVISTLRGRVANEDTWLGAFVKFVGRVRAKPRTEQFLQDIVKLVNVDIQGGGAMKLSWKQE</sequence>
<evidence type="ECO:0000256" key="1">
    <source>
        <dbReference type="SAM" id="MobiDB-lite"/>
    </source>
</evidence>
<organism evidence="2 3">
    <name type="scientific">Mikania micrantha</name>
    <name type="common">bitter vine</name>
    <dbReference type="NCBI Taxonomy" id="192012"/>
    <lineage>
        <taxon>Eukaryota</taxon>
        <taxon>Viridiplantae</taxon>
        <taxon>Streptophyta</taxon>
        <taxon>Embryophyta</taxon>
        <taxon>Tracheophyta</taxon>
        <taxon>Spermatophyta</taxon>
        <taxon>Magnoliopsida</taxon>
        <taxon>eudicotyledons</taxon>
        <taxon>Gunneridae</taxon>
        <taxon>Pentapetalae</taxon>
        <taxon>asterids</taxon>
        <taxon>campanulids</taxon>
        <taxon>Asterales</taxon>
        <taxon>Asteraceae</taxon>
        <taxon>Asteroideae</taxon>
        <taxon>Heliantheae alliance</taxon>
        <taxon>Eupatorieae</taxon>
        <taxon>Mikania</taxon>
    </lineage>
</organism>
<dbReference type="OrthoDB" id="693585at2759"/>
<evidence type="ECO:0000313" key="2">
    <source>
        <dbReference type="EMBL" id="KAD0767437.1"/>
    </source>
</evidence>
<reference evidence="2 3" key="1">
    <citation type="submission" date="2019-05" db="EMBL/GenBank/DDBJ databases">
        <title>Mikania micrantha, genome provides insights into the molecular mechanism of rapid growth.</title>
        <authorList>
            <person name="Liu B."/>
        </authorList>
    </citation>
    <scope>NUCLEOTIDE SEQUENCE [LARGE SCALE GENOMIC DNA]</scope>
    <source>
        <strain evidence="2">NLD-2019</strain>
        <tissue evidence="2">Leaf</tissue>
    </source>
</reference>
<protein>
    <submittedName>
        <fullName evidence="2">Uncharacterized protein</fullName>
    </submittedName>
</protein>
<gene>
    <name evidence="2" type="ORF">E3N88_43748</name>
</gene>
<dbReference type="PANTHER" id="PTHR35123">
    <property type="entry name" value="OS07G0633900 PROTEIN-RELATED"/>
    <property type="match status" value="1"/>
</dbReference>
<comment type="caution">
    <text evidence="2">The sequence shown here is derived from an EMBL/GenBank/DDBJ whole genome shotgun (WGS) entry which is preliminary data.</text>
</comment>
<dbReference type="AlphaFoldDB" id="A0A5N6LE15"/>
<dbReference type="Proteomes" id="UP000326396">
    <property type="component" value="Unassembled WGS sequence"/>
</dbReference>
<feature type="compositionally biased region" description="Basic residues" evidence="1">
    <location>
        <begin position="18"/>
        <end position="29"/>
    </location>
</feature>
<keyword evidence="3" id="KW-1185">Reference proteome</keyword>
<proteinExistence type="predicted"/>
<name>A0A5N6LE15_9ASTR</name>
<dbReference type="PANTHER" id="PTHR35123:SF2">
    <property type="entry name" value="UBIQUITIN CARBOXYL-TERMINAL HYDROLASE-LIKE PROTEIN"/>
    <property type="match status" value="1"/>
</dbReference>